<name>A0ABP5BKV9_9PSEU</name>
<evidence type="ECO:0000259" key="2">
    <source>
        <dbReference type="Pfam" id="PF13472"/>
    </source>
</evidence>
<keyword evidence="3" id="KW-0378">Hydrolase</keyword>
<accession>A0ABP5BKV9</accession>
<dbReference type="PANTHER" id="PTHR43784:SF2">
    <property type="entry name" value="GDSL-LIKE LIPASE_ACYLHYDROLASE, PUTATIVE (AFU_ORTHOLOGUE AFUA_2G00820)-RELATED"/>
    <property type="match status" value="1"/>
</dbReference>
<dbReference type="Gene3D" id="3.40.50.1110">
    <property type="entry name" value="SGNH hydrolase"/>
    <property type="match status" value="1"/>
</dbReference>
<evidence type="ECO:0000313" key="3">
    <source>
        <dbReference type="EMBL" id="GAA1947748.1"/>
    </source>
</evidence>
<sequence length="398" mass="41220">MKRTTKRRLSVLAAVALVSAPVAPASAAAGFGWWRGVWASAPQAPDPGNWSGTGFAGQTVRQVVRVSAGGAAVRIRLSNTYGRTPLPVAGATLGRSGGGAAADSVRPLTFGYRPATVIPPGGEIVSDPAFFPVAPLDKLAVTLSFTAPTGPVTYHALGGDLAYRAQGDHAADTSADAFTETSRAGYLVTGADTLGPPLTRTAVVAFGDSITDGFASTFGAGNSYPDELVERLHGRFGVLNEGIGSNFLLADYPGGGEAGITRFARDVVARPGVRSVIVLEGINDIGASDDTLTVERLIEGQRTLIAMAHAKGIKAIGGTVIPFEGSPRYTEHREALRAGLNAWIRNSGEYDAVADFDHAVADPADPHRIRPGYDSGDHIHPGDTGYHAMASVVDPATL</sequence>
<dbReference type="CDD" id="cd01830">
    <property type="entry name" value="XynE_like"/>
    <property type="match status" value="1"/>
</dbReference>
<dbReference type="RefSeq" id="WP_344414929.1">
    <property type="nucleotide sequence ID" value="NZ_BAAANN010000005.1"/>
</dbReference>
<comment type="caution">
    <text evidence="3">The sequence shown here is derived from an EMBL/GenBank/DDBJ whole genome shotgun (WGS) entry which is preliminary data.</text>
</comment>
<dbReference type="InterPro" id="IPR053140">
    <property type="entry name" value="GDSL_Rv0518-like"/>
</dbReference>
<feature type="signal peptide" evidence="1">
    <location>
        <begin position="1"/>
        <end position="27"/>
    </location>
</feature>
<keyword evidence="1" id="KW-0732">Signal</keyword>
<dbReference type="GO" id="GO:0016787">
    <property type="term" value="F:hydrolase activity"/>
    <property type="evidence" value="ECO:0007669"/>
    <property type="project" value="UniProtKB-KW"/>
</dbReference>
<dbReference type="PANTHER" id="PTHR43784">
    <property type="entry name" value="GDSL-LIKE LIPASE/ACYLHYDROLASE, PUTATIVE (AFU_ORTHOLOGUE AFUA_2G00820)-RELATED"/>
    <property type="match status" value="1"/>
</dbReference>
<dbReference type="InterPro" id="IPR013830">
    <property type="entry name" value="SGNH_hydro"/>
</dbReference>
<organism evidence="3 4">
    <name type="scientific">Amycolatopsis minnesotensis</name>
    <dbReference type="NCBI Taxonomy" id="337894"/>
    <lineage>
        <taxon>Bacteria</taxon>
        <taxon>Bacillati</taxon>
        <taxon>Actinomycetota</taxon>
        <taxon>Actinomycetes</taxon>
        <taxon>Pseudonocardiales</taxon>
        <taxon>Pseudonocardiaceae</taxon>
        <taxon>Amycolatopsis</taxon>
    </lineage>
</organism>
<keyword evidence="4" id="KW-1185">Reference proteome</keyword>
<gene>
    <name evidence="3" type="ORF">GCM10009754_14940</name>
</gene>
<feature type="chain" id="PRO_5045753094" evidence="1">
    <location>
        <begin position="28"/>
        <end position="398"/>
    </location>
</feature>
<evidence type="ECO:0000313" key="4">
    <source>
        <dbReference type="Proteomes" id="UP001501116"/>
    </source>
</evidence>
<dbReference type="SUPFAM" id="SSF52266">
    <property type="entry name" value="SGNH hydrolase"/>
    <property type="match status" value="1"/>
</dbReference>
<feature type="domain" description="SGNH hydrolase-type esterase" evidence="2">
    <location>
        <begin position="205"/>
        <end position="387"/>
    </location>
</feature>
<reference evidence="4" key="1">
    <citation type="journal article" date="2019" name="Int. J. Syst. Evol. Microbiol.">
        <title>The Global Catalogue of Microorganisms (GCM) 10K type strain sequencing project: providing services to taxonomists for standard genome sequencing and annotation.</title>
        <authorList>
            <consortium name="The Broad Institute Genomics Platform"/>
            <consortium name="The Broad Institute Genome Sequencing Center for Infectious Disease"/>
            <person name="Wu L."/>
            <person name="Ma J."/>
        </authorList>
    </citation>
    <scope>NUCLEOTIDE SEQUENCE [LARGE SCALE GENOMIC DNA]</scope>
    <source>
        <strain evidence="4">JCM 14545</strain>
    </source>
</reference>
<dbReference type="Proteomes" id="UP001501116">
    <property type="component" value="Unassembled WGS sequence"/>
</dbReference>
<dbReference type="Pfam" id="PF13472">
    <property type="entry name" value="Lipase_GDSL_2"/>
    <property type="match status" value="1"/>
</dbReference>
<dbReference type="InterPro" id="IPR036514">
    <property type="entry name" value="SGNH_hydro_sf"/>
</dbReference>
<dbReference type="EMBL" id="BAAANN010000005">
    <property type="protein sequence ID" value="GAA1947748.1"/>
    <property type="molecule type" value="Genomic_DNA"/>
</dbReference>
<protein>
    <submittedName>
        <fullName evidence="3">SGNH/GDSL hydrolase family protein</fullName>
    </submittedName>
</protein>
<evidence type="ECO:0000256" key="1">
    <source>
        <dbReference type="SAM" id="SignalP"/>
    </source>
</evidence>
<proteinExistence type="predicted"/>